<keyword evidence="3" id="KW-1185">Reference proteome</keyword>
<name>A0A5J5ADQ1_9ASTE</name>
<dbReference type="OrthoDB" id="550575at2759"/>
<dbReference type="Gene3D" id="3.80.10.10">
    <property type="entry name" value="Ribonuclease Inhibitor"/>
    <property type="match status" value="1"/>
</dbReference>
<organism evidence="2 3">
    <name type="scientific">Nyssa sinensis</name>
    <dbReference type="NCBI Taxonomy" id="561372"/>
    <lineage>
        <taxon>Eukaryota</taxon>
        <taxon>Viridiplantae</taxon>
        <taxon>Streptophyta</taxon>
        <taxon>Embryophyta</taxon>
        <taxon>Tracheophyta</taxon>
        <taxon>Spermatophyta</taxon>
        <taxon>Magnoliopsida</taxon>
        <taxon>eudicotyledons</taxon>
        <taxon>Gunneridae</taxon>
        <taxon>Pentapetalae</taxon>
        <taxon>asterids</taxon>
        <taxon>Cornales</taxon>
        <taxon>Nyssaceae</taxon>
        <taxon>Nyssa</taxon>
    </lineage>
</organism>
<gene>
    <name evidence="2" type="ORF">F0562_035653</name>
</gene>
<dbReference type="PANTHER" id="PTHR38926">
    <property type="entry name" value="F-BOX DOMAIN CONTAINING PROTEIN, EXPRESSED"/>
    <property type="match status" value="1"/>
</dbReference>
<dbReference type="InterPro" id="IPR001810">
    <property type="entry name" value="F-box_dom"/>
</dbReference>
<proteinExistence type="predicted"/>
<evidence type="ECO:0000259" key="1">
    <source>
        <dbReference type="Pfam" id="PF00646"/>
    </source>
</evidence>
<evidence type="ECO:0000313" key="2">
    <source>
        <dbReference type="EMBL" id="KAA8528298.1"/>
    </source>
</evidence>
<dbReference type="FunFam" id="3.80.10.10:FF:000257">
    <property type="entry name" value="F-box protein FBW2"/>
    <property type="match status" value="1"/>
</dbReference>
<dbReference type="InterPro" id="IPR032675">
    <property type="entry name" value="LRR_dom_sf"/>
</dbReference>
<reference evidence="2 3" key="1">
    <citation type="submission" date="2019-09" db="EMBL/GenBank/DDBJ databases">
        <title>A chromosome-level genome assembly of the Chinese tupelo Nyssa sinensis.</title>
        <authorList>
            <person name="Yang X."/>
            <person name="Kang M."/>
            <person name="Yang Y."/>
            <person name="Xiong H."/>
            <person name="Wang M."/>
            <person name="Zhang Z."/>
            <person name="Wang Z."/>
            <person name="Wu H."/>
            <person name="Ma T."/>
            <person name="Liu J."/>
            <person name="Xi Z."/>
        </authorList>
    </citation>
    <scope>NUCLEOTIDE SEQUENCE [LARGE SCALE GENOMIC DNA]</scope>
    <source>
        <strain evidence="2">J267</strain>
        <tissue evidence="2">Leaf</tissue>
    </source>
</reference>
<dbReference type="PANTHER" id="PTHR38926:SF80">
    <property type="entry name" value="F-BOX DOMAIN, LEUCINE-RICH REPEAT DOMAIN SUPERFAMILY"/>
    <property type="match status" value="1"/>
</dbReference>
<evidence type="ECO:0000313" key="3">
    <source>
        <dbReference type="Proteomes" id="UP000325577"/>
    </source>
</evidence>
<dbReference type="EMBL" id="CM018045">
    <property type="protein sequence ID" value="KAA8528298.1"/>
    <property type="molecule type" value="Genomic_DNA"/>
</dbReference>
<accession>A0A5J5ADQ1</accession>
<protein>
    <recommendedName>
        <fullName evidence="1">F-box domain-containing protein</fullName>
    </recommendedName>
</protein>
<dbReference type="AlphaFoldDB" id="A0A5J5ADQ1"/>
<dbReference type="Pfam" id="PF00646">
    <property type="entry name" value="F-box"/>
    <property type="match status" value="1"/>
</dbReference>
<dbReference type="Proteomes" id="UP000325577">
    <property type="component" value="Linkage Group LG21"/>
</dbReference>
<feature type="domain" description="F-box" evidence="1">
    <location>
        <begin position="13"/>
        <end position="52"/>
    </location>
</feature>
<sequence length="302" mass="34482">MEEGAHFRCWGELIPDALGLIFSNLSLQEKLTVLPRVCKSWGSAVMGPYCWQEIDIEEWSNRSDPDNIDRMLRMLITRSCGSLRKLSVSGLQDDLILSFIAEHASALQTLRLPRSNLSDSIVEKVAGKLSTITFLDLSYCCKICAPALEAIGKHCKLLSGLRRNMHPIDLEGKISHEDEAHAIAATMPKLKQLEMAYLLIDTKSVLEIISSCSELEFFDLRGCWSVKLDGKYLEENFPKLKILGPYVVDHYERNEWEECSDYSDSLYDYESFEGLWDEEERLELMFFEGFDEDNGYGWPPSP</sequence>
<dbReference type="SUPFAM" id="SSF52047">
    <property type="entry name" value="RNI-like"/>
    <property type="match status" value="1"/>
</dbReference>
<dbReference type="FunFam" id="1.20.1280.50:FF:000022">
    <property type="entry name" value="F-box protein FBW2"/>
    <property type="match status" value="1"/>
</dbReference>